<dbReference type="SUPFAM" id="SSF51126">
    <property type="entry name" value="Pectin lyase-like"/>
    <property type="match status" value="1"/>
</dbReference>
<sequence>MLPELPNALDLEPRSHQTQFQQISYWKNNPNVIVSRDWTGNFQKIMQAVEAVPDHSRKRLVILVNRGVYKENVDINVKKTNLVLIGEGMDVATRTGHKSNGTGWRTFTSATFTVKAEGFIAIYIGFENTAGPHNGQAVALLVKGNQSAFFRCKISGYQDTLYAHNSRQFFRECKISGTVDFIFGYSTAVFQMCTNIAKKRPNHGQLLPTVVSKKNQPG</sequence>
<protein>
    <recommendedName>
        <fullName evidence="7">Pectinesterase</fullName>
        <ecNumber evidence="7">3.1.1.11</ecNumber>
    </recommendedName>
</protein>
<reference evidence="9 10" key="1">
    <citation type="journal article" date="2018" name="Nat. Genet.">
        <title>The Rosa genome provides new insights in the design of modern roses.</title>
        <authorList>
            <person name="Bendahmane M."/>
        </authorList>
    </citation>
    <scope>NUCLEOTIDE SEQUENCE [LARGE SCALE GENOMIC DNA]</scope>
    <source>
        <strain evidence="10">cv. Old Blush</strain>
    </source>
</reference>
<dbReference type="AlphaFoldDB" id="A0A2P6SJB0"/>
<evidence type="ECO:0000256" key="2">
    <source>
        <dbReference type="ARBA" id="ARBA00005184"/>
    </source>
</evidence>
<dbReference type="GO" id="GO:0045490">
    <property type="term" value="P:pectin catabolic process"/>
    <property type="evidence" value="ECO:0007669"/>
    <property type="project" value="UniProtKB-UniRule"/>
</dbReference>
<name>A0A2P6SJB0_ROSCH</name>
<dbReference type="OMA" id="SVCYRCE"/>
<dbReference type="STRING" id="74649.A0A2P6SJB0"/>
<evidence type="ECO:0000256" key="4">
    <source>
        <dbReference type="ARBA" id="ARBA00022801"/>
    </source>
</evidence>
<keyword evidence="10" id="KW-1185">Reference proteome</keyword>
<keyword evidence="3" id="KW-0134">Cell wall</keyword>
<comment type="catalytic activity">
    <reaction evidence="7">
        <text>[(1-&gt;4)-alpha-D-galacturonosyl methyl ester](n) + n H2O = [(1-&gt;4)-alpha-D-galacturonosyl](n) + n methanol + n H(+)</text>
        <dbReference type="Rhea" id="RHEA:22380"/>
        <dbReference type="Rhea" id="RHEA-COMP:14570"/>
        <dbReference type="Rhea" id="RHEA-COMP:14573"/>
        <dbReference type="ChEBI" id="CHEBI:15377"/>
        <dbReference type="ChEBI" id="CHEBI:15378"/>
        <dbReference type="ChEBI" id="CHEBI:17790"/>
        <dbReference type="ChEBI" id="CHEBI:140522"/>
        <dbReference type="ChEBI" id="CHEBI:140523"/>
        <dbReference type="EC" id="3.1.1.11"/>
    </reaction>
</comment>
<evidence type="ECO:0000313" key="10">
    <source>
        <dbReference type="Proteomes" id="UP000238479"/>
    </source>
</evidence>
<accession>A0A2P6SJB0</accession>
<dbReference type="Gramene" id="PRQ58768">
    <property type="protein sequence ID" value="PRQ58768"/>
    <property type="gene ID" value="RchiOBHm_Chr1g0362901"/>
</dbReference>
<evidence type="ECO:0000256" key="6">
    <source>
        <dbReference type="PROSITE-ProRule" id="PRU10040"/>
    </source>
</evidence>
<dbReference type="PANTHER" id="PTHR31707">
    <property type="entry name" value="PECTINESTERASE"/>
    <property type="match status" value="1"/>
</dbReference>
<comment type="caution">
    <text evidence="9">The sequence shown here is derived from an EMBL/GenBank/DDBJ whole genome shotgun (WGS) entry which is preliminary data.</text>
</comment>
<comment type="subcellular location">
    <subcellularLocation>
        <location evidence="1">Secreted</location>
        <location evidence="1">Cell wall</location>
    </subcellularLocation>
</comment>
<evidence type="ECO:0000313" key="9">
    <source>
        <dbReference type="EMBL" id="PRQ58768.1"/>
    </source>
</evidence>
<keyword evidence="4 7" id="KW-0378">Hydrolase</keyword>
<evidence type="ECO:0000256" key="7">
    <source>
        <dbReference type="RuleBase" id="RU000589"/>
    </source>
</evidence>
<proteinExistence type="predicted"/>
<keyword evidence="3" id="KW-0964">Secreted</keyword>
<dbReference type="UniPathway" id="UPA00545">
    <property type="reaction ID" value="UER00823"/>
</dbReference>
<keyword evidence="5 7" id="KW-0063">Aspartyl esterase</keyword>
<dbReference type="PROSITE" id="PS00503">
    <property type="entry name" value="PECTINESTERASE_2"/>
    <property type="match status" value="1"/>
</dbReference>
<gene>
    <name evidence="9" type="ORF">RchiOBHm_Chr1g0362901</name>
</gene>
<dbReference type="InterPro" id="IPR012334">
    <property type="entry name" value="Pectin_lyas_fold"/>
</dbReference>
<feature type="active site" evidence="6">
    <location>
        <position position="180"/>
    </location>
</feature>
<evidence type="ECO:0000259" key="8">
    <source>
        <dbReference type="Pfam" id="PF01095"/>
    </source>
</evidence>
<organism evidence="9 10">
    <name type="scientific">Rosa chinensis</name>
    <name type="common">China rose</name>
    <dbReference type="NCBI Taxonomy" id="74649"/>
    <lineage>
        <taxon>Eukaryota</taxon>
        <taxon>Viridiplantae</taxon>
        <taxon>Streptophyta</taxon>
        <taxon>Embryophyta</taxon>
        <taxon>Tracheophyta</taxon>
        <taxon>Spermatophyta</taxon>
        <taxon>Magnoliopsida</taxon>
        <taxon>eudicotyledons</taxon>
        <taxon>Gunneridae</taxon>
        <taxon>Pentapetalae</taxon>
        <taxon>rosids</taxon>
        <taxon>fabids</taxon>
        <taxon>Rosales</taxon>
        <taxon>Rosaceae</taxon>
        <taxon>Rosoideae</taxon>
        <taxon>Rosoideae incertae sedis</taxon>
        <taxon>Rosa</taxon>
    </lineage>
</organism>
<dbReference type="FunFam" id="2.160.20.10:FF:000092">
    <property type="entry name" value="Putative pectinesterase 57"/>
    <property type="match status" value="1"/>
</dbReference>
<dbReference type="InterPro" id="IPR011050">
    <property type="entry name" value="Pectin_lyase_fold/virulence"/>
</dbReference>
<dbReference type="EMBL" id="PDCK01000039">
    <property type="protein sequence ID" value="PRQ58768.1"/>
    <property type="molecule type" value="Genomic_DNA"/>
</dbReference>
<dbReference type="Proteomes" id="UP000238479">
    <property type="component" value="Chromosome 1"/>
</dbReference>
<feature type="domain" description="Pectinesterase catalytic" evidence="8">
    <location>
        <begin position="31"/>
        <end position="206"/>
    </location>
</feature>
<comment type="pathway">
    <text evidence="2 7">Glycan metabolism; pectin degradation; 2-dehydro-3-deoxy-D-gluconate from pectin: step 1/5.</text>
</comment>
<dbReference type="GO" id="GO:0042545">
    <property type="term" value="P:cell wall modification"/>
    <property type="evidence" value="ECO:0007669"/>
    <property type="project" value="UniProtKB-UniRule"/>
</dbReference>
<evidence type="ECO:0000256" key="3">
    <source>
        <dbReference type="ARBA" id="ARBA00022512"/>
    </source>
</evidence>
<dbReference type="EC" id="3.1.1.11" evidence="7"/>
<dbReference type="Pfam" id="PF01095">
    <property type="entry name" value="Pectinesterase"/>
    <property type="match status" value="1"/>
</dbReference>
<evidence type="ECO:0000256" key="5">
    <source>
        <dbReference type="ARBA" id="ARBA00023085"/>
    </source>
</evidence>
<dbReference type="Gene3D" id="2.160.20.10">
    <property type="entry name" value="Single-stranded right-handed beta-helix, Pectin lyase-like"/>
    <property type="match status" value="1"/>
</dbReference>
<dbReference type="InterPro" id="IPR000070">
    <property type="entry name" value="Pectinesterase_cat"/>
</dbReference>
<evidence type="ECO:0000256" key="1">
    <source>
        <dbReference type="ARBA" id="ARBA00004191"/>
    </source>
</evidence>
<dbReference type="GO" id="GO:0030599">
    <property type="term" value="F:pectinesterase activity"/>
    <property type="evidence" value="ECO:0007669"/>
    <property type="project" value="UniProtKB-UniRule"/>
</dbReference>
<dbReference type="InterPro" id="IPR033131">
    <property type="entry name" value="Pectinesterase_Asp_AS"/>
</dbReference>